<accession>A0ABR7MSH3</accession>
<reference evidence="2 3" key="1">
    <citation type="submission" date="2020-08" db="EMBL/GenBank/DDBJ databases">
        <title>Genome public.</title>
        <authorList>
            <person name="Liu C."/>
            <person name="Sun Q."/>
        </authorList>
    </citation>
    <scope>NUCLEOTIDE SEQUENCE [LARGE SCALE GENOMIC DNA]</scope>
    <source>
        <strain evidence="2 3">BX3</strain>
    </source>
</reference>
<comment type="caution">
    <text evidence="2">The sequence shown here is derived from an EMBL/GenBank/DDBJ whole genome shotgun (WGS) entry which is preliminary data.</text>
</comment>
<dbReference type="RefSeq" id="WP_249302936.1">
    <property type="nucleotide sequence ID" value="NZ_JACRSW010000009.1"/>
</dbReference>
<gene>
    <name evidence="2" type="ORF">H8700_02835</name>
</gene>
<name>A0ABR7MSH3_9FIRM</name>
<feature type="compositionally biased region" description="Basic and acidic residues" evidence="1">
    <location>
        <begin position="123"/>
        <end position="139"/>
    </location>
</feature>
<evidence type="ECO:0000256" key="1">
    <source>
        <dbReference type="SAM" id="MobiDB-lite"/>
    </source>
</evidence>
<feature type="region of interest" description="Disordered" evidence="1">
    <location>
        <begin position="221"/>
        <end position="240"/>
    </location>
</feature>
<sequence length="289" mass="33676">MIRKEEYWNMLRSFSKLKGYEGWLLAQMNWHVTALSGKEAKQQPNIVRAEKKYQTEEQEMETTEKPAQINWQIQEKKKKAFATITLSGTDDGYRHEITVLLVKPKENFSNHVTRQPKACGSDQPDKRKQPAYAETEHRKSLSQQDIATVYKVDEKKQTISFTNSQIKDYLEQTKDYNPIHEGENAIVPGFLILQKLLFELHVTDLLKENKIARVLMDHSCQDKEKEPEEGNREQCNEEQQISGEKKGFAIEMTWKGILSCKEKCTIYRSDAFALCGKADRRILWICKVK</sequence>
<keyword evidence="3" id="KW-1185">Reference proteome</keyword>
<evidence type="ECO:0008006" key="4">
    <source>
        <dbReference type="Google" id="ProtNLM"/>
    </source>
</evidence>
<proteinExistence type="predicted"/>
<organism evidence="2 3">
    <name type="scientific">Jutongia hominis</name>
    <dbReference type="NCBI Taxonomy" id="2763664"/>
    <lineage>
        <taxon>Bacteria</taxon>
        <taxon>Bacillati</taxon>
        <taxon>Bacillota</taxon>
        <taxon>Clostridia</taxon>
        <taxon>Lachnospirales</taxon>
        <taxon>Lachnospiraceae</taxon>
        <taxon>Jutongia</taxon>
    </lineage>
</organism>
<evidence type="ECO:0000313" key="3">
    <source>
        <dbReference type="Proteomes" id="UP000637513"/>
    </source>
</evidence>
<dbReference type="Proteomes" id="UP000637513">
    <property type="component" value="Unassembled WGS sequence"/>
</dbReference>
<dbReference type="EMBL" id="JACRSW010000009">
    <property type="protein sequence ID" value="MBC8556648.1"/>
    <property type="molecule type" value="Genomic_DNA"/>
</dbReference>
<feature type="compositionally biased region" description="Basic and acidic residues" evidence="1">
    <location>
        <begin position="221"/>
        <end position="235"/>
    </location>
</feature>
<feature type="region of interest" description="Disordered" evidence="1">
    <location>
        <begin position="111"/>
        <end position="140"/>
    </location>
</feature>
<protein>
    <recommendedName>
        <fullName evidence="4">Transposase</fullName>
    </recommendedName>
</protein>
<evidence type="ECO:0000313" key="2">
    <source>
        <dbReference type="EMBL" id="MBC8556648.1"/>
    </source>
</evidence>